<organism evidence="1 2">
    <name type="scientific">Liparis tanakae</name>
    <name type="common">Tanaka's snailfish</name>
    <dbReference type="NCBI Taxonomy" id="230148"/>
    <lineage>
        <taxon>Eukaryota</taxon>
        <taxon>Metazoa</taxon>
        <taxon>Chordata</taxon>
        <taxon>Craniata</taxon>
        <taxon>Vertebrata</taxon>
        <taxon>Euteleostomi</taxon>
        <taxon>Actinopterygii</taxon>
        <taxon>Neopterygii</taxon>
        <taxon>Teleostei</taxon>
        <taxon>Neoteleostei</taxon>
        <taxon>Acanthomorphata</taxon>
        <taxon>Eupercaria</taxon>
        <taxon>Perciformes</taxon>
        <taxon>Cottioidei</taxon>
        <taxon>Cottales</taxon>
        <taxon>Liparidae</taxon>
        <taxon>Liparis</taxon>
    </lineage>
</organism>
<evidence type="ECO:0000313" key="2">
    <source>
        <dbReference type="Proteomes" id="UP000314294"/>
    </source>
</evidence>
<proteinExistence type="predicted"/>
<accession>A0A4Z2E047</accession>
<evidence type="ECO:0000313" key="1">
    <source>
        <dbReference type="EMBL" id="TNN21762.1"/>
    </source>
</evidence>
<reference evidence="1 2" key="1">
    <citation type="submission" date="2019-03" db="EMBL/GenBank/DDBJ databases">
        <title>First draft genome of Liparis tanakae, snailfish: a comprehensive survey of snailfish specific genes.</title>
        <authorList>
            <person name="Kim W."/>
            <person name="Song I."/>
            <person name="Jeong J.-H."/>
            <person name="Kim D."/>
            <person name="Kim S."/>
            <person name="Ryu S."/>
            <person name="Song J.Y."/>
            <person name="Lee S.K."/>
        </authorList>
    </citation>
    <scope>NUCLEOTIDE SEQUENCE [LARGE SCALE GENOMIC DNA]</scope>
    <source>
        <tissue evidence="1">Muscle</tissue>
    </source>
</reference>
<dbReference type="EMBL" id="SRLO01025999">
    <property type="protein sequence ID" value="TNN21762.1"/>
    <property type="molecule type" value="Genomic_DNA"/>
</dbReference>
<comment type="caution">
    <text evidence="1">The sequence shown here is derived from an EMBL/GenBank/DDBJ whole genome shotgun (WGS) entry which is preliminary data.</text>
</comment>
<dbReference type="AlphaFoldDB" id="A0A4Z2E047"/>
<name>A0A4Z2E047_9TELE</name>
<gene>
    <name evidence="1" type="primary">cuta_0</name>
    <name evidence="1" type="ORF">EYF80_068126</name>
</gene>
<keyword evidence="2" id="KW-1185">Reference proteome</keyword>
<dbReference type="OrthoDB" id="2017693at2759"/>
<protein>
    <submittedName>
        <fullName evidence="1">Protein CutA</fullName>
    </submittedName>
</protein>
<sequence>MLTRPFNAPDPLQLSALCVSLYPGLWAVGVRLHAALTGSYVPGRHSVLLINSPTEQAARDMGRYSDSYRHRFIGHPKRSTMNMLSLVLFGL</sequence>
<dbReference type="Proteomes" id="UP000314294">
    <property type="component" value="Unassembled WGS sequence"/>
</dbReference>